<proteinExistence type="predicted"/>
<dbReference type="EMBL" id="CP029190">
    <property type="protein sequence ID" value="QES47305.1"/>
    <property type="molecule type" value="Genomic_DNA"/>
</dbReference>
<gene>
    <name evidence="2" type="ORF">DEJ50_05155</name>
</gene>
<sequence>MTDTDLHHAFFTLHRGLPRQGPGSDATTRRLLELAGPLPERPRILDLGCGPGRSALLLAAEAGGHGAASAAEVTAVDLYEGFLDELRGAAAARGLTGRIHPVRADMGKLPLQDFPDGSFDLVWAESSAYAIGFDTALAEWKRLLAPGGTLVLTECEWTAEEPSAAARAFWDRHYPLRSGARNLAAVQSAGYRVLGVLPQPESDWAEYYGPLGERADAADPSAPGMAEALAVTREEIAVRARHGHEYGYTGYVLRPVTAGDDGRWPARPETAADRAAVRAVNLAAFGTPAEADLVDALRTDASWLPGLSYVAEGPDGSVAAHALLTRCTVDGVPALALAPVAADPALQRSGAGSAVVRALLAAARERGEGLVLVLGHPEYYPRFGFVPASRYGIRAPFPVPDEAMMALVLNGSVPVPAGTIGYPAPFGV</sequence>
<dbReference type="SUPFAM" id="SSF53335">
    <property type="entry name" value="S-adenosyl-L-methionine-dependent methyltransferases"/>
    <property type="match status" value="1"/>
</dbReference>
<name>A0A5P2CWT1_STRVZ</name>
<dbReference type="AlphaFoldDB" id="A0A5P2CWT1"/>
<dbReference type="InterPro" id="IPR041698">
    <property type="entry name" value="Methyltransf_25"/>
</dbReference>
<evidence type="ECO:0000313" key="2">
    <source>
        <dbReference type="EMBL" id="QES47305.1"/>
    </source>
</evidence>
<keyword evidence="2" id="KW-0808">Transferase</keyword>
<dbReference type="OrthoDB" id="9797178at2"/>
<dbReference type="SUPFAM" id="SSF55729">
    <property type="entry name" value="Acyl-CoA N-acyltransferases (Nat)"/>
    <property type="match status" value="1"/>
</dbReference>
<dbReference type="InterPro" id="IPR000182">
    <property type="entry name" value="GNAT_dom"/>
</dbReference>
<dbReference type="RefSeq" id="WP_150206345.1">
    <property type="nucleotide sequence ID" value="NZ_CP029190.1"/>
</dbReference>
<evidence type="ECO:0000313" key="3">
    <source>
        <dbReference type="Proteomes" id="UP000325211"/>
    </source>
</evidence>
<protein>
    <submittedName>
        <fullName evidence="2">Transferase</fullName>
    </submittedName>
</protein>
<dbReference type="Pfam" id="PF13649">
    <property type="entry name" value="Methyltransf_25"/>
    <property type="match status" value="1"/>
</dbReference>
<dbReference type="InterPro" id="IPR029063">
    <property type="entry name" value="SAM-dependent_MTases_sf"/>
</dbReference>
<dbReference type="Pfam" id="PF00583">
    <property type="entry name" value="Acetyltransf_1"/>
    <property type="match status" value="1"/>
</dbReference>
<dbReference type="PANTHER" id="PTHR42912">
    <property type="entry name" value="METHYLTRANSFERASE"/>
    <property type="match status" value="1"/>
</dbReference>
<dbReference type="GO" id="GO:0008168">
    <property type="term" value="F:methyltransferase activity"/>
    <property type="evidence" value="ECO:0007669"/>
    <property type="project" value="UniProtKB-ARBA"/>
</dbReference>
<feature type="domain" description="N-acetyltransferase" evidence="1">
    <location>
        <begin position="264"/>
        <end position="410"/>
    </location>
</feature>
<evidence type="ECO:0000259" key="1">
    <source>
        <dbReference type="PROSITE" id="PS51186"/>
    </source>
</evidence>
<dbReference type="GO" id="GO:0016747">
    <property type="term" value="F:acyltransferase activity, transferring groups other than amino-acyl groups"/>
    <property type="evidence" value="ECO:0007669"/>
    <property type="project" value="InterPro"/>
</dbReference>
<dbReference type="CDD" id="cd02440">
    <property type="entry name" value="AdoMet_MTases"/>
    <property type="match status" value="1"/>
</dbReference>
<reference evidence="2 3" key="1">
    <citation type="submission" date="2018-05" db="EMBL/GenBank/DDBJ databases">
        <title>Streptomyces venezuelae.</title>
        <authorList>
            <person name="Kim W."/>
            <person name="Lee N."/>
            <person name="Cho B.-K."/>
        </authorList>
    </citation>
    <scope>NUCLEOTIDE SEQUENCE [LARGE SCALE GENOMIC DNA]</scope>
    <source>
        <strain evidence="2 3">ATCC 21782</strain>
    </source>
</reference>
<dbReference type="InterPro" id="IPR016181">
    <property type="entry name" value="Acyl_CoA_acyltransferase"/>
</dbReference>
<accession>A0A5P2CWT1</accession>
<dbReference type="InterPro" id="IPR050508">
    <property type="entry name" value="Methyltransf_Superfamily"/>
</dbReference>
<organism evidence="2 3">
    <name type="scientific">Streptomyces venezuelae</name>
    <dbReference type="NCBI Taxonomy" id="54571"/>
    <lineage>
        <taxon>Bacteria</taxon>
        <taxon>Bacillati</taxon>
        <taxon>Actinomycetota</taxon>
        <taxon>Actinomycetes</taxon>
        <taxon>Kitasatosporales</taxon>
        <taxon>Streptomycetaceae</taxon>
        <taxon>Streptomyces</taxon>
    </lineage>
</organism>
<dbReference type="Gene3D" id="3.40.630.30">
    <property type="match status" value="1"/>
</dbReference>
<dbReference type="Gene3D" id="3.40.50.150">
    <property type="entry name" value="Vaccinia Virus protein VP39"/>
    <property type="match status" value="1"/>
</dbReference>
<dbReference type="PROSITE" id="PS51186">
    <property type="entry name" value="GNAT"/>
    <property type="match status" value="1"/>
</dbReference>
<dbReference type="Proteomes" id="UP000325211">
    <property type="component" value="Chromosome"/>
</dbReference>